<sequence length="403" mass="42412">MAPVSAGNRKTGRDTPPPTEPRGPGRKLREWARRRSSWLLIGALIVVLAVVTVAENSGGSDTAPLSARNPAPNGAMAVAEILRQHGVTVTQSDSFANTTALLSGKPQATVLLYDPNGFLGASQLHRLEGTAGRLVVVAPGFRTLSGLGAGIRNAGVVPTSTTTVEPGCRQANAVAAGTVSGTGGFLYAGAETTCYRPGNGDGGMYAASADGRLVVFGSTELLSNQLLQNEGNAALGLRTLGPAPELIWYLPGIGDVPKDGRAPTLNDLAPPWVGFLGLWLAIVAVLAVLWRGRRLGPLVFEPLPVVVKAAETAEGRARLYQDSRAVARAADNLRAGTLARLAKHFRLGPEASAEAVLDAMARRLDRAPQELRPVVLDHKPHSESELVRWAQSIERIEQEAIAR</sequence>
<keyword evidence="2" id="KW-1133">Transmembrane helix</keyword>
<keyword evidence="2" id="KW-0472">Membrane</keyword>
<evidence type="ECO:0000256" key="1">
    <source>
        <dbReference type="SAM" id="MobiDB-lite"/>
    </source>
</evidence>
<feature type="domain" description="DUF4350" evidence="3">
    <location>
        <begin position="68"/>
        <end position="240"/>
    </location>
</feature>
<dbReference type="EMBL" id="SMRU01000020">
    <property type="protein sequence ID" value="TDF93158.1"/>
    <property type="molecule type" value="Genomic_DNA"/>
</dbReference>
<evidence type="ECO:0000259" key="3">
    <source>
        <dbReference type="Pfam" id="PF14258"/>
    </source>
</evidence>
<feature type="transmembrane region" description="Helical" evidence="2">
    <location>
        <begin position="36"/>
        <end position="54"/>
    </location>
</feature>
<name>A0A4R5KEY2_9MICC</name>
<dbReference type="InterPro" id="IPR025646">
    <property type="entry name" value="DUF4350"/>
</dbReference>
<accession>A0A4R5KEY2</accession>
<gene>
    <name evidence="4" type="ORF">E1809_16790</name>
</gene>
<evidence type="ECO:0000313" key="5">
    <source>
        <dbReference type="Proteomes" id="UP000295511"/>
    </source>
</evidence>
<keyword evidence="5" id="KW-1185">Reference proteome</keyword>
<dbReference type="AlphaFoldDB" id="A0A4R5KEY2"/>
<dbReference type="Proteomes" id="UP000295511">
    <property type="component" value="Unassembled WGS sequence"/>
</dbReference>
<dbReference type="OrthoDB" id="5241668at2"/>
<feature type="transmembrane region" description="Helical" evidence="2">
    <location>
        <begin position="272"/>
        <end position="290"/>
    </location>
</feature>
<proteinExistence type="predicted"/>
<reference evidence="4 5" key="1">
    <citation type="submission" date="2019-03" db="EMBL/GenBank/DDBJ databases">
        <title>Whole genome sequence of Arthrobacter sp JH1-1.</title>
        <authorList>
            <person name="Trinh H.N."/>
        </authorList>
    </citation>
    <scope>NUCLEOTIDE SEQUENCE [LARGE SCALE GENOMIC DNA]</scope>
    <source>
        <strain evidence="4 5">JH1-1</strain>
    </source>
</reference>
<feature type="region of interest" description="Disordered" evidence="1">
    <location>
        <begin position="1"/>
        <end position="28"/>
    </location>
</feature>
<organism evidence="4 5">
    <name type="scientific">Arthrobacter terricola</name>
    <dbReference type="NCBI Taxonomy" id="2547396"/>
    <lineage>
        <taxon>Bacteria</taxon>
        <taxon>Bacillati</taxon>
        <taxon>Actinomycetota</taxon>
        <taxon>Actinomycetes</taxon>
        <taxon>Micrococcales</taxon>
        <taxon>Micrococcaceae</taxon>
        <taxon>Arthrobacter</taxon>
    </lineage>
</organism>
<protein>
    <submittedName>
        <fullName evidence="4">DUF4350 domain-containing protein</fullName>
    </submittedName>
</protein>
<evidence type="ECO:0000313" key="4">
    <source>
        <dbReference type="EMBL" id="TDF93158.1"/>
    </source>
</evidence>
<evidence type="ECO:0000256" key="2">
    <source>
        <dbReference type="SAM" id="Phobius"/>
    </source>
</evidence>
<dbReference type="Pfam" id="PF14258">
    <property type="entry name" value="DUF4350"/>
    <property type="match status" value="1"/>
</dbReference>
<comment type="caution">
    <text evidence="4">The sequence shown here is derived from an EMBL/GenBank/DDBJ whole genome shotgun (WGS) entry which is preliminary data.</text>
</comment>
<keyword evidence="2" id="KW-0812">Transmembrane</keyword>